<feature type="domain" description="RNA polymerase sigma factor 70 region 4 type 2" evidence="6">
    <location>
        <begin position="125"/>
        <end position="174"/>
    </location>
</feature>
<dbReference type="EMBL" id="CP119311">
    <property type="protein sequence ID" value="WEK38355.1"/>
    <property type="molecule type" value="Genomic_DNA"/>
</dbReference>
<dbReference type="Pfam" id="PF04542">
    <property type="entry name" value="Sigma70_r2"/>
    <property type="match status" value="1"/>
</dbReference>
<evidence type="ECO:0000259" key="6">
    <source>
        <dbReference type="Pfam" id="PF08281"/>
    </source>
</evidence>
<sequence>MSISPPQYDEAALLTRIAQADQSAFTALFHRYKDRVYEIALAYTGSVILAEEITQDVFMRLWAHREKLPALHSLAAWLFTLARNRSFNVLRNQSTATRREKELLHHLPPAITPEGQRLYQQEMQQLIQEALALLSPAQKEAFVLSKMEGLSREEGAARMNIAPNTFKVHLLKAIRVIRAYLVSRDVFGWLLLAGCCRW</sequence>
<organism evidence="7 8">
    <name type="scientific">Candidatus Pseudobacter hemicellulosilyticus</name>
    <dbReference type="NCBI Taxonomy" id="3121375"/>
    <lineage>
        <taxon>Bacteria</taxon>
        <taxon>Pseudomonadati</taxon>
        <taxon>Bacteroidota</taxon>
        <taxon>Chitinophagia</taxon>
        <taxon>Chitinophagales</taxon>
        <taxon>Chitinophagaceae</taxon>
        <taxon>Pseudobacter</taxon>
    </lineage>
</organism>
<comment type="similarity">
    <text evidence="1">Belongs to the sigma-70 factor family. ECF subfamily.</text>
</comment>
<dbReference type="InterPro" id="IPR013325">
    <property type="entry name" value="RNA_pol_sigma_r2"/>
</dbReference>
<evidence type="ECO:0000313" key="7">
    <source>
        <dbReference type="EMBL" id="WEK38355.1"/>
    </source>
</evidence>
<proteinExistence type="inferred from homology"/>
<dbReference type="InterPro" id="IPR007627">
    <property type="entry name" value="RNA_pol_sigma70_r2"/>
</dbReference>
<keyword evidence="2" id="KW-0805">Transcription regulation</keyword>
<evidence type="ECO:0000259" key="5">
    <source>
        <dbReference type="Pfam" id="PF04542"/>
    </source>
</evidence>
<protein>
    <submittedName>
        <fullName evidence="7">RNA polymerase sigma-70 factor</fullName>
    </submittedName>
</protein>
<dbReference type="PANTHER" id="PTHR43133">
    <property type="entry name" value="RNA POLYMERASE ECF-TYPE SIGMA FACTO"/>
    <property type="match status" value="1"/>
</dbReference>
<dbReference type="Proteomes" id="UP001220610">
    <property type="component" value="Chromosome"/>
</dbReference>
<dbReference type="InterPro" id="IPR036388">
    <property type="entry name" value="WH-like_DNA-bd_sf"/>
</dbReference>
<dbReference type="AlphaFoldDB" id="A0AAJ5X1E9"/>
<dbReference type="GO" id="GO:0003677">
    <property type="term" value="F:DNA binding"/>
    <property type="evidence" value="ECO:0007669"/>
    <property type="project" value="InterPro"/>
</dbReference>
<evidence type="ECO:0000256" key="4">
    <source>
        <dbReference type="ARBA" id="ARBA00023163"/>
    </source>
</evidence>
<dbReference type="Gene3D" id="1.10.10.10">
    <property type="entry name" value="Winged helix-like DNA-binding domain superfamily/Winged helix DNA-binding domain"/>
    <property type="match status" value="1"/>
</dbReference>
<evidence type="ECO:0000256" key="2">
    <source>
        <dbReference type="ARBA" id="ARBA00023015"/>
    </source>
</evidence>
<dbReference type="InterPro" id="IPR013324">
    <property type="entry name" value="RNA_pol_sigma_r3/r4-like"/>
</dbReference>
<dbReference type="InterPro" id="IPR014327">
    <property type="entry name" value="RNA_pol_sigma70_bacteroid"/>
</dbReference>
<evidence type="ECO:0000256" key="1">
    <source>
        <dbReference type="ARBA" id="ARBA00010641"/>
    </source>
</evidence>
<keyword evidence="4" id="KW-0804">Transcription</keyword>
<dbReference type="SUPFAM" id="SSF88946">
    <property type="entry name" value="Sigma2 domain of RNA polymerase sigma factors"/>
    <property type="match status" value="1"/>
</dbReference>
<accession>A0AAJ5X1E9</accession>
<dbReference type="GO" id="GO:0006352">
    <property type="term" value="P:DNA-templated transcription initiation"/>
    <property type="evidence" value="ECO:0007669"/>
    <property type="project" value="InterPro"/>
</dbReference>
<dbReference type="InterPro" id="IPR014284">
    <property type="entry name" value="RNA_pol_sigma-70_dom"/>
</dbReference>
<dbReference type="SUPFAM" id="SSF88659">
    <property type="entry name" value="Sigma3 and sigma4 domains of RNA polymerase sigma factors"/>
    <property type="match status" value="1"/>
</dbReference>
<evidence type="ECO:0000313" key="8">
    <source>
        <dbReference type="Proteomes" id="UP001220610"/>
    </source>
</evidence>
<gene>
    <name evidence="7" type="ORF">P0Y53_12680</name>
</gene>
<name>A0AAJ5X1E9_9BACT</name>
<dbReference type="NCBIfam" id="TIGR02985">
    <property type="entry name" value="Sig70_bacteroi1"/>
    <property type="match status" value="1"/>
</dbReference>
<dbReference type="PANTHER" id="PTHR43133:SF46">
    <property type="entry name" value="RNA POLYMERASE SIGMA-70 FACTOR ECF SUBFAMILY"/>
    <property type="match status" value="1"/>
</dbReference>
<dbReference type="NCBIfam" id="TIGR02937">
    <property type="entry name" value="sigma70-ECF"/>
    <property type="match status" value="1"/>
</dbReference>
<dbReference type="InterPro" id="IPR039425">
    <property type="entry name" value="RNA_pol_sigma-70-like"/>
</dbReference>
<keyword evidence="3" id="KW-0731">Sigma factor</keyword>
<feature type="domain" description="RNA polymerase sigma-70 region 2" evidence="5">
    <location>
        <begin position="28"/>
        <end position="94"/>
    </location>
</feature>
<dbReference type="GO" id="GO:0016987">
    <property type="term" value="F:sigma factor activity"/>
    <property type="evidence" value="ECO:0007669"/>
    <property type="project" value="UniProtKB-KW"/>
</dbReference>
<dbReference type="Gene3D" id="1.10.1740.10">
    <property type="match status" value="1"/>
</dbReference>
<dbReference type="Pfam" id="PF08281">
    <property type="entry name" value="Sigma70_r4_2"/>
    <property type="match status" value="1"/>
</dbReference>
<dbReference type="InterPro" id="IPR013249">
    <property type="entry name" value="RNA_pol_sigma70_r4_t2"/>
</dbReference>
<evidence type="ECO:0000256" key="3">
    <source>
        <dbReference type="ARBA" id="ARBA00023082"/>
    </source>
</evidence>
<reference evidence="7" key="1">
    <citation type="submission" date="2023-03" db="EMBL/GenBank/DDBJ databases">
        <title>Andean soil-derived lignocellulolytic bacterial consortium as a source of novel taxa and putative plastic-active enzymes.</title>
        <authorList>
            <person name="Diaz-Garcia L."/>
            <person name="Chuvochina M."/>
            <person name="Feuerriegel G."/>
            <person name="Bunk B."/>
            <person name="Sproer C."/>
            <person name="Streit W.R."/>
            <person name="Rodriguez L.M."/>
            <person name="Overmann J."/>
            <person name="Jimenez D.J."/>
        </authorList>
    </citation>
    <scope>NUCLEOTIDE SEQUENCE</scope>
    <source>
        <strain evidence="7">MAG 7</strain>
    </source>
</reference>